<dbReference type="GO" id="GO:0000160">
    <property type="term" value="P:phosphorelay signal transduction system"/>
    <property type="evidence" value="ECO:0007669"/>
    <property type="project" value="InterPro"/>
</dbReference>
<evidence type="ECO:0000313" key="4">
    <source>
        <dbReference type="EMBL" id="CQR50145.1"/>
    </source>
</evidence>
<reference evidence="5" key="1">
    <citation type="submission" date="2015-03" db="EMBL/GenBank/DDBJ databases">
        <authorList>
            <person name="Urmite Genomes"/>
        </authorList>
    </citation>
    <scope>NUCLEOTIDE SEQUENCE [LARGE SCALE GENOMIC DNA]</scope>
    <source>
        <strain evidence="5">Arc-Hr</strain>
    </source>
</reference>
<dbReference type="EMBL" id="CSTE01000002">
    <property type="protein sequence ID" value="CQR50145.1"/>
    <property type="molecule type" value="Genomic_DNA"/>
</dbReference>
<dbReference type="PROSITE" id="PS50110">
    <property type="entry name" value="RESPONSE_REGULATORY"/>
    <property type="match status" value="1"/>
</dbReference>
<proteinExistence type="predicted"/>
<dbReference type="PANTHER" id="PTHR44591">
    <property type="entry name" value="STRESS RESPONSE REGULATOR PROTEIN 1"/>
    <property type="match status" value="1"/>
</dbReference>
<dbReference type="AlphaFoldDB" id="A0A0D6JRB4"/>
<dbReference type="PANTHER" id="PTHR44591:SF3">
    <property type="entry name" value="RESPONSE REGULATORY DOMAIN-CONTAINING PROTEIN"/>
    <property type="match status" value="1"/>
</dbReference>
<evidence type="ECO:0000313" key="5">
    <source>
        <dbReference type="Proteomes" id="UP000198902"/>
    </source>
</evidence>
<dbReference type="SMART" id="SM00448">
    <property type="entry name" value="REC"/>
    <property type="match status" value="1"/>
</dbReference>
<dbReference type="SUPFAM" id="SSF52172">
    <property type="entry name" value="CheY-like"/>
    <property type="match status" value="1"/>
</dbReference>
<evidence type="ECO:0000256" key="2">
    <source>
        <dbReference type="PROSITE-ProRule" id="PRU00169"/>
    </source>
</evidence>
<dbReference type="Pfam" id="PF00072">
    <property type="entry name" value="Response_reg"/>
    <property type="match status" value="1"/>
</dbReference>
<dbReference type="InterPro" id="IPR001789">
    <property type="entry name" value="Sig_transdc_resp-reg_receiver"/>
</dbReference>
<evidence type="ECO:0000256" key="1">
    <source>
        <dbReference type="ARBA" id="ARBA00022553"/>
    </source>
</evidence>
<organism evidence="4 5">
    <name type="scientific">Haloferax massiliensis</name>
    <dbReference type="NCBI Taxonomy" id="1476858"/>
    <lineage>
        <taxon>Archaea</taxon>
        <taxon>Methanobacteriati</taxon>
        <taxon>Methanobacteriota</taxon>
        <taxon>Stenosarchaea group</taxon>
        <taxon>Halobacteria</taxon>
        <taxon>Halobacteriales</taxon>
        <taxon>Haloferacaceae</taxon>
        <taxon>Haloferax</taxon>
    </lineage>
</organism>
<keyword evidence="5" id="KW-1185">Reference proteome</keyword>
<evidence type="ECO:0000259" key="3">
    <source>
        <dbReference type="PROSITE" id="PS50110"/>
    </source>
</evidence>
<feature type="domain" description="Response regulatory" evidence="3">
    <location>
        <begin position="11"/>
        <end position="121"/>
    </location>
</feature>
<gene>
    <name evidence="4" type="primary">regX3</name>
    <name evidence="4" type="ORF">BN996_01622</name>
</gene>
<protein>
    <submittedName>
        <fullName evidence="4">Sensory transduction protein regX3</fullName>
    </submittedName>
</protein>
<feature type="modified residue" description="4-aspartylphosphate" evidence="2">
    <location>
        <position position="58"/>
    </location>
</feature>
<dbReference type="InterPro" id="IPR011006">
    <property type="entry name" value="CheY-like_superfamily"/>
</dbReference>
<dbReference type="InterPro" id="IPR050595">
    <property type="entry name" value="Bact_response_regulator"/>
</dbReference>
<name>A0A0D6JRB4_9EURY</name>
<dbReference type="OrthoDB" id="86314at2157"/>
<dbReference type="RefSeq" id="WP_089778087.1">
    <property type="nucleotide sequence ID" value="NZ_CABLRR010000002.1"/>
</dbReference>
<dbReference type="Gene3D" id="3.40.50.2300">
    <property type="match status" value="1"/>
</dbReference>
<accession>A0A0D6JRB4</accession>
<sequence length="130" mass="14145">MTQSHTPDAPTVLLVDDEAALADSLALWLERRYRVRVAYSGHEALQAFDDDVDLVFLDRNLPGLSGESVLEELRRRVDPSSFDVVMLSASPGDELAALPVDDVLTKPVTKRDVFDAAARLVGDAPGAKLE</sequence>
<dbReference type="Proteomes" id="UP000198902">
    <property type="component" value="Unassembled WGS sequence"/>
</dbReference>
<keyword evidence="1 2" id="KW-0597">Phosphoprotein</keyword>